<evidence type="ECO:0000313" key="5">
    <source>
        <dbReference type="Proteomes" id="UP000572051"/>
    </source>
</evidence>
<accession>A0A7Z0EPT6</accession>
<dbReference type="EMBL" id="JACCFS010000001">
    <property type="protein sequence ID" value="NYJ36056.1"/>
    <property type="molecule type" value="Genomic_DNA"/>
</dbReference>
<reference evidence="4 5" key="1">
    <citation type="submission" date="2020-07" db="EMBL/GenBank/DDBJ databases">
        <title>Sequencing the genomes of 1000 actinobacteria strains.</title>
        <authorList>
            <person name="Klenk H.-P."/>
        </authorList>
    </citation>
    <scope>NUCLEOTIDE SEQUENCE [LARGE SCALE GENOMIC DNA]</scope>
    <source>
        <strain evidence="4 5">DSM 44442</strain>
    </source>
</reference>
<comment type="caution">
    <text evidence="4">The sequence shown here is derived from an EMBL/GenBank/DDBJ whole genome shotgun (WGS) entry which is preliminary data.</text>
</comment>
<evidence type="ECO:0000259" key="3">
    <source>
        <dbReference type="Pfam" id="PF13628"/>
    </source>
</evidence>
<evidence type="ECO:0000256" key="2">
    <source>
        <dbReference type="SAM" id="Phobius"/>
    </source>
</evidence>
<dbReference type="Gene3D" id="1.20.1260.10">
    <property type="match status" value="1"/>
</dbReference>
<feature type="transmembrane region" description="Helical" evidence="2">
    <location>
        <begin position="35"/>
        <end position="55"/>
    </location>
</feature>
<evidence type="ECO:0000313" key="4">
    <source>
        <dbReference type="EMBL" id="NYJ36056.1"/>
    </source>
</evidence>
<dbReference type="InterPro" id="IPR025419">
    <property type="entry name" value="DUF4142"/>
</dbReference>
<dbReference type="PANTHER" id="PTHR38593">
    <property type="entry name" value="BLR2558 PROTEIN"/>
    <property type="match status" value="1"/>
</dbReference>
<sequence>MALRSTPRQDEGADRTDTGTATAARRLRRRSPRSIELVGVAGFLVVAALTVFMIAPNGSTSVSGVFWNDWVSTEFGPLGPADVDALIKVRQAGLWEIPVGQQAQDRAQLDRVREVGAILAEDHILMDEQLRGVAAQLDVRLPSTPNPDQQRWMDELSGLSGAEFDRVFANRLRFAHGEVIAVLAEVRAGTRNELVRSFCQHGMLMVLRHITLLESTGLVEYEDLPEPRPPERRPQN</sequence>
<gene>
    <name evidence="4" type="ORF">HNR10_003937</name>
</gene>
<evidence type="ECO:0000256" key="1">
    <source>
        <dbReference type="SAM" id="MobiDB-lite"/>
    </source>
</evidence>
<dbReference type="Proteomes" id="UP000572051">
    <property type="component" value="Unassembled WGS sequence"/>
</dbReference>
<feature type="region of interest" description="Disordered" evidence="1">
    <location>
        <begin position="1"/>
        <end position="27"/>
    </location>
</feature>
<feature type="compositionally biased region" description="Basic and acidic residues" evidence="1">
    <location>
        <begin position="7"/>
        <end position="17"/>
    </location>
</feature>
<feature type="domain" description="DUF4142" evidence="3">
    <location>
        <begin position="82"/>
        <end position="209"/>
    </location>
</feature>
<dbReference type="PANTHER" id="PTHR38593:SF1">
    <property type="entry name" value="BLR2558 PROTEIN"/>
    <property type="match status" value="1"/>
</dbReference>
<name>A0A7Z0EPT6_9ACTN</name>
<dbReference type="RefSeq" id="WP_179825683.1">
    <property type="nucleotide sequence ID" value="NZ_JACCFS010000001.1"/>
</dbReference>
<keyword evidence="2" id="KW-0812">Transmembrane</keyword>
<keyword evidence="5" id="KW-1185">Reference proteome</keyword>
<dbReference type="InterPro" id="IPR012347">
    <property type="entry name" value="Ferritin-like"/>
</dbReference>
<protein>
    <submittedName>
        <fullName evidence="4">Putative outer membrane protein</fullName>
    </submittedName>
</protein>
<dbReference type="Pfam" id="PF13628">
    <property type="entry name" value="DUF4142"/>
    <property type="match status" value="1"/>
</dbReference>
<proteinExistence type="predicted"/>
<dbReference type="AlphaFoldDB" id="A0A7Z0EPT6"/>
<keyword evidence="2" id="KW-0472">Membrane</keyword>
<keyword evidence="2" id="KW-1133">Transmembrane helix</keyword>
<organism evidence="4 5">
    <name type="scientific">Nocardiopsis aegyptia</name>
    <dbReference type="NCBI Taxonomy" id="220378"/>
    <lineage>
        <taxon>Bacteria</taxon>
        <taxon>Bacillati</taxon>
        <taxon>Actinomycetota</taxon>
        <taxon>Actinomycetes</taxon>
        <taxon>Streptosporangiales</taxon>
        <taxon>Nocardiopsidaceae</taxon>
        <taxon>Nocardiopsis</taxon>
    </lineage>
</organism>